<comment type="caution">
    <text evidence="2">The sequence shown here is derived from an EMBL/GenBank/DDBJ whole genome shotgun (WGS) entry which is preliminary data.</text>
</comment>
<gene>
    <name evidence="2" type="ORF">B0H16DRAFT_1695238</name>
</gene>
<dbReference type="InterPro" id="IPR001810">
    <property type="entry name" value="F-box_dom"/>
</dbReference>
<proteinExistence type="predicted"/>
<accession>A0AAD7I9A2</accession>
<dbReference type="AlphaFoldDB" id="A0AAD7I9A2"/>
<sequence length="536" mass="60387">MICVHLFAINKPSSTATTSGAILMPPDFEPILLPRLTKSAELRKLLRSNDYPTKVQTAHCDEILSSSPVELERYDAEILRLRAVLAKTERDRAFIEDYSRLCRYTLAPIRRVPSEILVEIFTLFLPEVWDTFILEAAPAGEVPEDILGRAANVDLLRISQVCPRWYCLVMGTPSLWSAMDLVFYGDLHDRMIGVLSSSLERGGNTPLDVRLRSDGFDRRHEPALDVLVRCSPRWREISVDFQSLPLSPLSAVQGNLPLLENLRIRNTTRDNSAESSQAVSAFEVAPRLKHLVYHGPPLLALSKLPWEQLQIARIYLFVDPTEVHEENIVSIMGRFSVDSQTHLQLDVACYVDDDTTETHPPVLPPVTSNLFTLTLRATDADADLAAVLLPKFVTRLTLPCPQGHTIFMSLPPRLYLGLSLLQELCISDHRAVNGEGEELVLITNSLLRRLTWSADPGCLIPELSFFECHTLLQFDDAVYRDFTLSRLKPGRNAEVTGFRVRLGRAGFRPRYMNSRAGVAPSRWGVEHWSKFRCPAI</sequence>
<dbReference type="Gene3D" id="1.20.1280.50">
    <property type="match status" value="1"/>
</dbReference>
<protein>
    <recommendedName>
        <fullName evidence="1">F-box domain-containing protein</fullName>
    </recommendedName>
</protein>
<evidence type="ECO:0000313" key="3">
    <source>
        <dbReference type="Proteomes" id="UP001215598"/>
    </source>
</evidence>
<dbReference type="EMBL" id="JARKIB010000119">
    <property type="protein sequence ID" value="KAJ7736848.1"/>
    <property type="molecule type" value="Genomic_DNA"/>
</dbReference>
<evidence type="ECO:0000313" key="2">
    <source>
        <dbReference type="EMBL" id="KAJ7736848.1"/>
    </source>
</evidence>
<dbReference type="SUPFAM" id="SSF81383">
    <property type="entry name" value="F-box domain"/>
    <property type="match status" value="1"/>
</dbReference>
<dbReference type="InterPro" id="IPR036047">
    <property type="entry name" value="F-box-like_dom_sf"/>
</dbReference>
<reference evidence="2" key="1">
    <citation type="submission" date="2023-03" db="EMBL/GenBank/DDBJ databases">
        <title>Massive genome expansion in bonnet fungi (Mycena s.s.) driven by repeated elements and novel gene families across ecological guilds.</title>
        <authorList>
            <consortium name="Lawrence Berkeley National Laboratory"/>
            <person name="Harder C.B."/>
            <person name="Miyauchi S."/>
            <person name="Viragh M."/>
            <person name="Kuo A."/>
            <person name="Thoen E."/>
            <person name="Andreopoulos B."/>
            <person name="Lu D."/>
            <person name="Skrede I."/>
            <person name="Drula E."/>
            <person name="Henrissat B."/>
            <person name="Morin E."/>
            <person name="Kohler A."/>
            <person name="Barry K."/>
            <person name="LaButti K."/>
            <person name="Morin E."/>
            <person name="Salamov A."/>
            <person name="Lipzen A."/>
            <person name="Mereny Z."/>
            <person name="Hegedus B."/>
            <person name="Baldrian P."/>
            <person name="Stursova M."/>
            <person name="Weitz H."/>
            <person name="Taylor A."/>
            <person name="Grigoriev I.V."/>
            <person name="Nagy L.G."/>
            <person name="Martin F."/>
            <person name="Kauserud H."/>
        </authorList>
    </citation>
    <scope>NUCLEOTIDE SEQUENCE</scope>
    <source>
        <strain evidence="2">CBHHK182m</strain>
    </source>
</reference>
<organism evidence="2 3">
    <name type="scientific">Mycena metata</name>
    <dbReference type="NCBI Taxonomy" id="1033252"/>
    <lineage>
        <taxon>Eukaryota</taxon>
        <taxon>Fungi</taxon>
        <taxon>Dikarya</taxon>
        <taxon>Basidiomycota</taxon>
        <taxon>Agaricomycotina</taxon>
        <taxon>Agaricomycetes</taxon>
        <taxon>Agaricomycetidae</taxon>
        <taxon>Agaricales</taxon>
        <taxon>Marasmiineae</taxon>
        <taxon>Mycenaceae</taxon>
        <taxon>Mycena</taxon>
    </lineage>
</organism>
<evidence type="ECO:0000259" key="1">
    <source>
        <dbReference type="Pfam" id="PF12937"/>
    </source>
</evidence>
<name>A0AAD7I9A2_9AGAR</name>
<dbReference type="Pfam" id="PF12937">
    <property type="entry name" value="F-box-like"/>
    <property type="match status" value="1"/>
</dbReference>
<dbReference type="Proteomes" id="UP001215598">
    <property type="component" value="Unassembled WGS sequence"/>
</dbReference>
<feature type="domain" description="F-box" evidence="1">
    <location>
        <begin position="110"/>
        <end position="180"/>
    </location>
</feature>
<keyword evidence="3" id="KW-1185">Reference proteome</keyword>